<dbReference type="EMBL" id="CZPT02001920">
    <property type="protein sequence ID" value="SCU72844.1"/>
    <property type="molecule type" value="Genomic_DNA"/>
</dbReference>
<dbReference type="InterPro" id="IPR016024">
    <property type="entry name" value="ARM-type_fold"/>
</dbReference>
<dbReference type="InterPro" id="IPR011989">
    <property type="entry name" value="ARM-like"/>
</dbReference>
<dbReference type="SUPFAM" id="SSF48371">
    <property type="entry name" value="ARM repeat"/>
    <property type="match status" value="1"/>
</dbReference>
<proteinExistence type="predicted"/>
<evidence type="ECO:0000313" key="1">
    <source>
        <dbReference type="EMBL" id="SCU72844.1"/>
    </source>
</evidence>
<dbReference type="AlphaFoldDB" id="A0A1G4IJW4"/>
<dbReference type="GeneID" id="92378368"/>
<dbReference type="Proteomes" id="UP000195570">
    <property type="component" value="Unassembled WGS sequence"/>
</dbReference>
<dbReference type="RefSeq" id="XP_067083300.1">
    <property type="nucleotide sequence ID" value="XM_067227199.1"/>
</dbReference>
<reference evidence="1" key="1">
    <citation type="submission" date="2016-09" db="EMBL/GenBank/DDBJ databases">
        <authorList>
            <person name="Hebert L."/>
            <person name="Moumen B."/>
        </authorList>
    </citation>
    <scope>NUCLEOTIDE SEQUENCE [LARGE SCALE GENOMIC DNA]</scope>
    <source>
        <strain evidence="1">OVI</strain>
    </source>
</reference>
<gene>
    <name evidence="1" type="ORF">TEOVI_000442800</name>
</gene>
<evidence type="ECO:0000313" key="2">
    <source>
        <dbReference type="Proteomes" id="UP000195570"/>
    </source>
</evidence>
<dbReference type="VEuPathDB" id="TriTrypDB:TEOVI_000442800"/>
<organism evidence="1 2">
    <name type="scientific">Trypanosoma equiperdum</name>
    <dbReference type="NCBI Taxonomy" id="5694"/>
    <lineage>
        <taxon>Eukaryota</taxon>
        <taxon>Discoba</taxon>
        <taxon>Euglenozoa</taxon>
        <taxon>Kinetoplastea</taxon>
        <taxon>Metakinetoplastina</taxon>
        <taxon>Trypanosomatida</taxon>
        <taxon>Trypanosomatidae</taxon>
        <taxon>Trypanosoma</taxon>
    </lineage>
</organism>
<name>A0A1G4IJW4_TRYEQ</name>
<comment type="caution">
    <text evidence="1">The sequence shown here is derived from an EMBL/GenBank/DDBJ whole genome shotgun (WGS) entry which is preliminary data.</text>
</comment>
<keyword evidence="2" id="KW-1185">Reference proteome</keyword>
<accession>A0A1G4IJW4</accession>
<protein>
    <submittedName>
        <fullName evidence="1">Uncharacterized protein</fullName>
    </submittedName>
</protein>
<dbReference type="Gene3D" id="1.25.10.10">
    <property type="entry name" value="Leucine-rich Repeat Variant"/>
    <property type="match status" value="1"/>
</dbReference>
<sequence>MAEAARTVRHYVSDCLQERHPYDVEKGFAGRPNRDIGLVYNGLQPHTAGDWIASLSDPAVGSLQRRRAVRLLIAHSASQEAKIKLLRMNVVPAVVAALITTPCAEFECQVFALLRSLCIISQGCHVVMEEGGLEAAIRSIQDRRNLAERAEARAAAAQVLYQISFNAAGVRWLLGAEVPPGFELMDPIPSSSKCVFGKKDVIAALVFILENDSATNRKMFLHAVTCLGQLTTQTEGIFAAMEGRAVHAVSSLLHGYVENGFDSSDDDVVSALLVVVTNVSLEQTGVELVDELNTPTDVCTLVGKYYSDPQPASYPLLRSLTSALSAVYKLLSMKMNSMTVLTNGFSRILVIYKFLHKINDVVTAAKHAGREPHPDVIAISKNLVLSTHFAMEVKDVRTFTHSYLSKLDKKEAFYFRRQLFYSTQWEGEFDAAV</sequence>